<dbReference type="GO" id="GO:0005484">
    <property type="term" value="F:SNAP receptor activity"/>
    <property type="evidence" value="ECO:0007669"/>
    <property type="project" value="InterPro"/>
</dbReference>
<dbReference type="PROSITE" id="PS00914">
    <property type="entry name" value="SYNTAXIN"/>
    <property type="match status" value="1"/>
</dbReference>
<evidence type="ECO:0000256" key="4">
    <source>
        <dbReference type="ARBA" id="ARBA00022692"/>
    </source>
</evidence>
<dbReference type="InterPro" id="IPR010989">
    <property type="entry name" value="SNARE"/>
</dbReference>
<keyword evidence="3" id="KW-0813">Transport</keyword>
<evidence type="ECO:0000259" key="10">
    <source>
        <dbReference type="PROSITE" id="PS50192"/>
    </source>
</evidence>
<dbReference type="InterPro" id="IPR045242">
    <property type="entry name" value="Syntaxin"/>
</dbReference>
<dbReference type="CDD" id="cd15844">
    <property type="entry name" value="SNARE_syntaxin5"/>
    <property type="match status" value="1"/>
</dbReference>
<dbReference type="GO" id="GO:0006886">
    <property type="term" value="P:intracellular protein transport"/>
    <property type="evidence" value="ECO:0007669"/>
    <property type="project" value="InterPro"/>
</dbReference>
<dbReference type="GO" id="GO:0048278">
    <property type="term" value="P:vesicle docking"/>
    <property type="evidence" value="ECO:0007669"/>
    <property type="project" value="TreeGrafter"/>
</dbReference>
<evidence type="ECO:0000256" key="6">
    <source>
        <dbReference type="ARBA" id="ARBA00023054"/>
    </source>
</evidence>
<evidence type="ECO:0000313" key="12">
    <source>
        <dbReference type="Proteomes" id="UP000600918"/>
    </source>
</evidence>
<keyword evidence="7 9" id="KW-0472">Membrane</keyword>
<keyword evidence="6 8" id="KW-0175">Coiled coil</keyword>
<dbReference type="Proteomes" id="UP000600918">
    <property type="component" value="Unassembled WGS sequence"/>
</dbReference>
<evidence type="ECO:0000256" key="1">
    <source>
        <dbReference type="ARBA" id="ARBA00004211"/>
    </source>
</evidence>
<dbReference type="OrthoDB" id="421009at2759"/>
<accession>A0A834JMQ4</accession>
<evidence type="ECO:0000256" key="8">
    <source>
        <dbReference type="SAM" id="Coils"/>
    </source>
</evidence>
<comment type="caution">
    <text evidence="11">The sequence shown here is derived from an EMBL/GenBank/DDBJ whole genome shotgun (WGS) entry which is preliminary data.</text>
</comment>
<protein>
    <recommendedName>
        <fullName evidence="10">t-SNARE coiled-coil homology domain-containing protein</fullName>
    </recommendedName>
</protein>
<evidence type="ECO:0000256" key="2">
    <source>
        <dbReference type="ARBA" id="ARBA00009063"/>
    </source>
</evidence>
<dbReference type="Pfam" id="PF05739">
    <property type="entry name" value="SNARE"/>
    <property type="match status" value="1"/>
</dbReference>
<dbReference type="EMBL" id="JACSDY010000023">
    <property type="protein sequence ID" value="KAF7390341.1"/>
    <property type="molecule type" value="Genomic_DNA"/>
</dbReference>
<dbReference type="GO" id="GO:0000149">
    <property type="term" value="F:SNARE binding"/>
    <property type="evidence" value="ECO:0007669"/>
    <property type="project" value="TreeGrafter"/>
</dbReference>
<comment type="subcellular location">
    <subcellularLocation>
        <location evidence="1">Membrane</location>
        <topology evidence="1">Single-pass type IV membrane protein</topology>
    </subcellularLocation>
</comment>
<dbReference type="GO" id="GO:0006888">
    <property type="term" value="P:endoplasmic reticulum to Golgi vesicle-mediated transport"/>
    <property type="evidence" value="ECO:0007669"/>
    <property type="project" value="TreeGrafter"/>
</dbReference>
<keyword evidence="4 9" id="KW-0812">Transmembrane</keyword>
<dbReference type="GO" id="GO:0000139">
    <property type="term" value="C:Golgi membrane"/>
    <property type="evidence" value="ECO:0007669"/>
    <property type="project" value="TreeGrafter"/>
</dbReference>
<keyword evidence="12" id="KW-1185">Reference proteome</keyword>
<dbReference type="PROSITE" id="PS50192">
    <property type="entry name" value="T_SNARE"/>
    <property type="match status" value="1"/>
</dbReference>
<dbReference type="Gene3D" id="1.20.58.70">
    <property type="match status" value="1"/>
</dbReference>
<sequence>MPARRRHVGYELENDFVITNLNSEWRDTDTKQQYYNKTRNVGGLEENHFKQRDIPPSPITMTARDRTNEFINTIRTMQDRTVVRTTNLQNPRRARQMQSYSNFMMVAKSIGKNIANTYTKLEKLALLAKKKSIFNDRQMEIEELTNIIKTDLKSLNHQIGKLQDMGKIQRESFSSSQGNHIASHSSSIVMALQSKLANMSNHFKSVLEVRSENMREEQTRRQQFSQGSVSTMLPPSVVSGKQGSLLLQEQESSSSVAIDLEPAMSQLSMQRVLQDDTDAYVQSRAETMQNIESTIVELGGIFQQLAHMVKEQEEMVERIDSNIEDTELNVEAAHAEILKYFQSVTNNRWLMIKIFAVLIFFFIFFVVFLA</sequence>
<dbReference type="AlphaFoldDB" id="A0A834JMQ4"/>
<feature type="coiled-coil region" evidence="8">
    <location>
        <begin position="309"/>
        <end position="336"/>
    </location>
</feature>
<dbReference type="PANTHER" id="PTHR19957">
    <property type="entry name" value="SYNTAXIN"/>
    <property type="match status" value="1"/>
</dbReference>
<dbReference type="InterPro" id="IPR000727">
    <property type="entry name" value="T_SNARE_dom"/>
</dbReference>
<evidence type="ECO:0000256" key="5">
    <source>
        <dbReference type="ARBA" id="ARBA00022989"/>
    </source>
</evidence>
<feature type="transmembrane region" description="Helical" evidence="9">
    <location>
        <begin position="349"/>
        <end position="369"/>
    </location>
</feature>
<dbReference type="GO" id="GO:0031201">
    <property type="term" value="C:SNARE complex"/>
    <property type="evidence" value="ECO:0007669"/>
    <property type="project" value="TreeGrafter"/>
</dbReference>
<dbReference type="SMART" id="SM00397">
    <property type="entry name" value="t_SNARE"/>
    <property type="match status" value="1"/>
</dbReference>
<organism evidence="11 12">
    <name type="scientific">Vespula pensylvanica</name>
    <name type="common">Western yellow jacket</name>
    <name type="synonym">Wasp</name>
    <dbReference type="NCBI Taxonomy" id="30213"/>
    <lineage>
        <taxon>Eukaryota</taxon>
        <taxon>Metazoa</taxon>
        <taxon>Ecdysozoa</taxon>
        <taxon>Arthropoda</taxon>
        <taxon>Hexapoda</taxon>
        <taxon>Insecta</taxon>
        <taxon>Pterygota</taxon>
        <taxon>Neoptera</taxon>
        <taxon>Endopterygota</taxon>
        <taxon>Hymenoptera</taxon>
        <taxon>Apocrita</taxon>
        <taxon>Aculeata</taxon>
        <taxon>Vespoidea</taxon>
        <taxon>Vespidae</taxon>
        <taxon>Vespinae</taxon>
        <taxon>Vespula</taxon>
    </lineage>
</organism>
<dbReference type="GO" id="GO:0006906">
    <property type="term" value="P:vesicle fusion"/>
    <property type="evidence" value="ECO:0007669"/>
    <property type="project" value="TreeGrafter"/>
</dbReference>
<evidence type="ECO:0000313" key="11">
    <source>
        <dbReference type="EMBL" id="KAF7390341.1"/>
    </source>
</evidence>
<name>A0A834JMQ4_VESPE</name>
<dbReference type="PANTHER" id="PTHR19957:SF3">
    <property type="entry name" value="SYNTAXIN-5"/>
    <property type="match status" value="1"/>
</dbReference>
<feature type="domain" description="T-SNARE coiled-coil homology" evidence="10">
    <location>
        <begin position="278"/>
        <end position="340"/>
    </location>
</feature>
<gene>
    <name evidence="11" type="ORF">H0235_017503</name>
</gene>
<comment type="similarity">
    <text evidence="2">Belongs to the syntaxin family.</text>
</comment>
<evidence type="ECO:0000256" key="9">
    <source>
        <dbReference type="SAM" id="Phobius"/>
    </source>
</evidence>
<evidence type="ECO:0000256" key="3">
    <source>
        <dbReference type="ARBA" id="ARBA00022448"/>
    </source>
</evidence>
<evidence type="ECO:0000256" key="7">
    <source>
        <dbReference type="ARBA" id="ARBA00023136"/>
    </source>
</evidence>
<dbReference type="InterPro" id="IPR006012">
    <property type="entry name" value="Syntaxin/epimorphin_CS"/>
</dbReference>
<keyword evidence="5 9" id="KW-1133">Transmembrane helix</keyword>
<proteinExistence type="inferred from homology"/>
<dbReference type="SUPFAM" id="SSF47661">
    <property type="entry name" value="t-snare proteins"/>
    <property type="match status" value="1"/>
</dbReference>
<reference evidence="11" key="1">
    <citation type="journal article" date="2020" name="G3 (Bethesda)">
        <title>High-Quality Assemblies for Three Invasive Social Wasps from the &lt;i&gt;Vespula&lt;/i&gt; Genus.</title>
        <authorList>
            <person name="Harrop T.W.R."/>
            <person name="Guhlin J."/>
            <person name="McLaughlin G.M."/>
            <person name="Permina E."/>
            <person name="Stockwell P."/>
            <person name="Gilligan J."/>
            <person name="Le Lec M.F."/>
            <person name="Gruber M.A.M."/>
            <person name="Quinn O."/>
            <person name="Lovegrove M."/>
            <person name="Duncan E.J."/>
            <person name="Remnant E.J."/>
            <person name="Van Eeckhoven J."/>
            <person name="Graham B."/>
            <person name="Knapp R.A."/>
            <person name="Langford K.W."/>
            <person name="Kronenberg Z."/>
            <person name="Press M.O."/>
            <person name="Eacker S.M."/>
            <person name="Wilson-Rankin E.E."/>
            <person name="Purcell J."/>
            <person name="Lester P.J."/>
            <person name="Dearden P.K."/>
        </authorList>
    </citation>
    <scope>NUCLEOTIDE SEQUENCE</scope>
    <source>
        <strain evidence="11">Volc-1</strain>
    </source>
</reference>